<dbReference type="KEGG" id="nve:5507975"/>
<dbReference type="SUPFAM" id="SSF64076">
    <property type="entry name" value="MTH938-like"/>
    <property type="match status" value="1"/>
</dbReference>
<comment type="subcellular location">
    <subcellularLocation>
        <location evidence="1">Mitochondrion</location>
    </subcellularLocation>
</comment>
<dbReference type="InterPro" id="IPR007523">
    <property type="entry name" value="NDUFAF3/AAMDC"/>
</dbReference>
<dbReference type="PANTHER" id="PTHR21192">
    <property type="entry name" value="NUCLEAR PROTEIN E3-3"/>
    <property type="match status" value="1"/>
</dbReference>
<evidence type="ECO:0000256" key="3">
    <source>
        <dbReference type="ARBA" id="ARBA00023128"/>
    </source>
</evidence>
<dbReference type="Pfam" id="PF04430">
    <property type="entry name" value="DUF498"/>
    <property type="match status" value="1"/>
</dbReference>
<dbReference type="OrthoDB" id="20681at2759"/>
<dbReference type="Proteomes" id="UP000001593">
    <property type="component" value="Unassembled WGS sequence"/>
</dbReference>
<sequence length="168" mass="19010">MAAVCARRLLFTNTRSLPLVYRRFSNIEKESPQTTVKFVTDNDEGGKEIPPYVTKYSTQGFRVKNVKVFGSVAIIPDNFFHWKVQRPEEISPESLSLFTLTDPPTEIVVVGTGEKIVRLSPKVYKYMKENRILLEVQDTKNAAATFNFMLEEGRLVGAALIPPLTIKD</sequence>
<gene>
    <name evidence="5" type="ORF">NEMVEDRAFT_v1g212760</name>
</gene>
<accession>A7SIF4</accession>
<dbReference type="eggNOG" id="KOG3363">
    <property type="taxonomic scope" value="Eukaryota"/>
</dbReference>
<dbReference type="HOGENOM" id="CLU_074390_3_1_1"/>
<dbReference type="EMBL" id="DS469668">
    <property type="protein sequence ID" value="EDO36524.1"/>
    <property type="molecule type" value="Genomic_DNA"/>
</dbReference>
<evidence type="ECO:0000256" key="1">
    <source>
        <dbReference type="ARBA" id="ARBA00004173"/>
    </source>
</evidence>
<evidence type="ECO:0000256" key="4">
    <source>
        <dbReference type="ARBA" id="ARBA00049984"/>
    </source>
</evidence>
<dbReference type="OMA" id="VGCGARI"/>
<dbReference type="GO" id="GO:0032981">
    <property type="term" value="P:mitochondrial respiratory chain complex I assembly"/>
    <property type="evidence" value="ECO:0000318"/>
    <property type="project" value="GO_Central"/>
</dbReference>
<dbReference type="Gene3D" id="3.40.1230.10">
    <property type="entry name" value="MTH938-like"/>
    <property type="match status" value="1"/>
</dbReference>
<dbReference type="PANTHER" id="PTHR21192:SF2">
    <property type="entry name" value="NADH DEHYDROGENASE [UBIQUINONE] 1 ALPHA SUBCOMPLEX ASSEMBLY FACTOR 3"/>
    <property type="match status" value="1"/>
</dbReference>
<organism evidence="5 6">
    <name type="scientific">Nematostella vectensis</name>
    <name type="common">Starlet sea anemone</name>
    <dbReference type="NCBI Taxonomy" id="45351"/>
    <lineage>
        <taxon>Eukaryota</taxon>
        <taxon>Metazoa</taxon>
        <taxon>Cnidaria</taxon>
        <taxon>Anthozoa</taxon>
        <taxon>Hexacorallia</taxon>
        <taxon>Actiniaria</taxon>
        <taxon>Edwardsiidae</taxon>
        <taxon>Nematostella</taxon>
    </lineage>
</organism>
<reference evidence="5 6" key="1">
    <citation type="journal article" date="2007" name="Science">
        <title>Sea anemone genome reveals ancestral eumetazoan gene repertoire and genomic organization.</title>
        <authorList>
            <person name="Putnam N.H."/>
            <person name="Srivastava M."/>
            <person name="Hellsten U."/>
            <person name="Dirks B."/>
            <person name="Chapman J."/>
            <person name="Salamov A."/>
            <person name="Terry A."/>
            <person name="Shapiro H."/>
            <person name="Lindquist E."/>
            <person name="Kapitonov V.V."/>
            <person name="Jurka J."/>
            <person name="Genikhovich G."/>
            <person name="Grigoriev I.V."/>
            <person name="Lucas S.M."/>
            <person name="Steele R.E."/>
            <person name="Finnerty J.R."/>
            <person name="Technau U."/>
            <person name="Martindale M.Q."/>
            <person name="Rokhsar D.S."/>
        </authorList>
    </citation>
    <scope>NUCLEOTIDE SEQUENCE [LARGE SCALE GENOMIC DNA]</scope>
    <source>
        <strain evidence="6">CH2 X CH6</strain>
    </source>
</reference>
<keyword evidence="6" id="KW-1185">Reference proteome</keyword>
<dbReference type="GO" id="GO:0005743">
    <property type="term" value="C:mitochondrial inner membrane"/>
    <property type="evidence" value="ECO:0000318"/>
    <property type="project" value="GO_Central"/>
</dbReference>
<protein>
    <recommendedName>
        <fullName evidence="2">NADH dehydrogenase [ubiquinone] 1 alpha subcomplex assembly factor 3</fullName>
    </recommendedName>
</protein>
<name>A7SIF4_NEMVE</name>
<dbReference type="InterPro" id="IPR036748">
    <property type="entry name" value="MTH938-like_sf"/>
</dbReference>
<keyword evidence="3" id="KW-0496">Mitochondrion</keyword>
<dbReference type="InterPro" id="IPR034095">
    <property type="entry name" value="NDUF3"/>
</dbReference>
<proteinExistence type="inferred from homology"/>
<dbReference type="PhylomeDB" id="A7SIF4"/>
<comment type="similarity">
    <text evidence="4">Belongs to the NDUFAF3 family.</text>
</comment>
<dbReference type="InParanoid" id="A7SIF4"/>
<dbReference type="CDD" id="cd05125">
    <property type="entry name" value="Mth938_2P1-like"/>
    <property type="match status" value="1"/>
</dbReference>
<evidence type="ECO:0000256" key="2">
    <source>
        <dbReference type="ARBA" id="ARBA00021776"/>
    </source>
</evidence>
<dbReference type="STRING" id="45351.A7SIF4"/>
<evidence type="ECO:0000313" key="6">
    <source>
        <dbReference type="Proteomes" id="UP000001593"/>
    </source>
</evidence>
<dbReference type="AlphaFoldDB" id="A7SIF4"/>
<evidence type="ECO:0000313" key="5">
    <source>
        <dbReference type="EMBL" id="EDO36524.1"/>
    </source>
</evidence>